<dbReference type="EMBL" id="BLAU01000001">
    <property type="protein sequence ID" value="GET23208.1"/>
    <property type="molecule type" value="Genomic_DNA"/>
</dbReference>
<sequence>MNSRARKRWLIILISILTLFGIALLLVEQKSFDYKSQMPKDFNFVANYYEGAYILDTYHQKLTVALDWNKDTVLPFRLTNEEKKHIYDVMCDIDIYQYPQDYGPTSKVIVDPSPDFNLKFTLDTVTCTINWEENTWSETKAARNLRKLFEQFSEIIEKDKRVQALPKSRRAVL</sequence>
<organism evidence="2 3">
    <name type="scientific">Prolixibacter denitrificans</name>
    <dbReference type="NCBI Taxonomy" id="1541063"/>
    <lineage>
        <taxon>Bacteria</taxon>
        <taxon>Pseudomonadati</taxon>
        <taxon>Bacteroidota</taxon>
        <taxon>Bacteroidia</taxon>
        <taxon>Marinilabiliales</taxon>
        <taxon>Prolixibacteraceae</taxon>
        <taxon>Prolixibacter</taxon>
    </lineage>
</organism>
<name>A0A2P8CFB0_9BACT</name>
<accession>A0A2P8CFB0</accession>
<evidence type="ECO:0000313" key="4">
    <source>
        <dbReference type="Proteomes" id="UP000396862"/>
    </source>
</evidence>
<dbReference type="EMBL" id="PYGC01000003">
    <property type="protein sequence ID" value="PSK83661.1"/>
    <property type="molecule type" value="Genomic_DNA"/>
</dbReference>
<keyword evidence="4" id="KW-1185">Reference proteome</keyword>
<comment type="caution">
    <text evidence="2">The sequence shown here is derived from an EMBL/GenBank/DDBJ whole genome shotgun (WGS) entry which is preliminary data.</text>
</comment>
<evidence type="ECO:0000313" key="2">
    <source>
        <dbReference type="EMBL" id="PSK83661.1"/>
    </source>
</evidence>
<dbReference type="OrthoDB" id="1954789at2"/>
<dbReference type="RefSeq" id="WP_106541507.1">
    <property type="nucleotide sequence ID" value="NZ_BLAU01000001.1"/>
</dbReference>
<reference evidence="1 4" key="2">
    <citation type="submission" date="2019-10" db="EMBL/GenBank/DDBJ databases">
        <title>Prolixibacter strains distinguished by the presence of nitrate reductase genes were adept at nitrate-dependent anaerobic corrosion of metallic iron and carbon steel.</title>
        <authorList>
            <person name="Iino T."/>
            <person name="Shono N."/>
            <person name="Ito K."/>
            <person name="Nakamura R."/>
            <person name="Sueoka K."/>
            <person name="Harayama S."/>
            <person name="Ohkuma M."/>
        </authorList>
    </citation>
    <scope>NUCLEOTIDE SEQUENCE [LARGE SCALE GENOMIC DNA]</scope>
    <source>
        <strain evidence="1 4">MIC1-1</strain>
    </source>
</reference>
<protein>
    <submittedName>
        <fullName evidence="2">Uncharacterized protein</fullName>
    </submittedName>
</protein>
<gene>
    <name evidence="2" type="ORF">CLV93_10376</name>
    <name evidence="1" type="ORF">JCM18694_34540</name>
</gene>
<evidence type="ECO:0000313" key="1">
    <source>
        <dbReference type="EMBL" id="GET23208.1"/>
    </source>
</evidence>
<dbReference type="AlphaFoldDB" id="A0A2P8CFB0"/>
<reference evidence="2 3" key="1">
    <citation type="submission" date="2018-03" db="EMBL/GenBank/DDBJ databases">
        <title>Genomic Encyclopedia of Archaeal and Bacterial Type Strains, Phase II (KMG-II): from individual species to whole genera.</title>
        <authorList>
            <person name="Goeker M."/>
        </authorList>
    </citation>
    <scope>NUCLEOTIDE SEQUENCE [LARGE SCALE GENOMIC DNA]</scope>
    <source>
        <strain evidence="2 3">DSM 27267</strain>
    </source>
</reference>
<dbReference type="Proteomes" id="UP000240621">
    <property type="component" value="Unassembled WGS sequence"/>
</dbReference>
<evidence type="ECO:0000313" key="3">
    <source>
        <dbReference type="Proteomes" id="UP000240621"/>
    </source>
</evidence>
<dbReference type="Proteomes" id="UP000396862">
    <property type="component" value="Unassembled WGS sequence"/>
</dbReference>
<proteinExistence type="predicted"/>